<sequence length="118" mass="13746">MLLGKLKKEERKTRNELAERDQENYLKNLEKLILKISGLYPAEYSELFANCIANFPYRSQAVPLKIGVYVVRRDMTPKIKDVLNLLIKTVITAQYSKRKGEVHSGGKRFKAKEKMSKW</sequence>
<name>A0ABY6KME8_9ARAC</name>
<dbReference type="Proteomes" id="UP001235939">
    <property type="component" value="Chromosome 07"/>
</dbReference>
<reference evidence="2 3" key="1">
    <citation type="submission" date="2022-01" db="EMBL/GenBank/DDBJ databases">
        <title>A chromosomal length assembly of Cordylochernes scorpioides.</title>
        <authorList>
            <person name="Zeh D."/>
            <person name="Zeh J."/>
        </authorList>
    </citation>
    <scope>NUCLEOTIDE SEQUENCE [LARGE SCALE GENOMIC DNA]</scope>
    <source>
        <strain evidence="2">IN4F17</strain>
        <tissue evidence="2">Whole Body</tissue>
    </source>
</reference>
<dbReference type="EMBL" id="CP092869">
    <property type="protein sequence ID" value="UYV69833.1"/>
    <property type="molecule type" value="Genomic_DNA"/>
</dbReference>
<evidence type="ECO:0000313" key="2">
    <source>
        <dbReference type="EMBL" id="UYV69833.1"/>
    </source>
</evidence>
<keyword evidence="1" id="KW-0175">Coiled coil</keyword>
<proteinExistence type="predicted"/>
<gene>
    <name evidence="2" type="ORF">LAZ67_7000921</name>
</gene>
<feature type="coiled-coil region" evidence="1">
    <location>
        <begin position="3"/>
        <end position="35"/>
    </location>
</feature>
<accession>A0ABY6KME8</accession>
<evidence type="ECO:0000256" key="1">
    <source>
        <dbReference type="SAM" id="Coils"/>
    </source>
</evidence>
<organism evidence="2 3">
    <name type="scientific">Cordylochernes scorpioides</name>
    <dbReference type="NCBI Taxonomy" id="51811"/>
    <lineage>
        <taxon>Eukaryota</taxon>
        <taxon>Metazoa</taxon>
        <taxon>Ecdysozoa</taxon>
        <taxon>Arthropoda</taxon>
        <taxon>Chelicerata</taxon>
        <taxon>Arachnida</taxon>
        <taxon>Pseudoscorpiones</taxon>
        <taxon>Cheliferoidea</taxon>
        <taxon>Chernetidae</taxon>
        <taxon>Cordylochernes</taxon>
    </lineage>
</organism>
<evidence type="ECO:0000313" key="3">
    <source>
        <dbReference type="Proteomes" id="UP001235939"/>
    </source>
</evidence>
<keyword evidence="3" id="KW-1185">Reference proteome</keyword>
<protein>
    <submittedName>
        <fullName evidence="2">Uncharacterized protein</fullName>
    </submittedName>
</protein>